<dbReference type="GO" id="GO:0030127">
    <property type="term" value="C:COPII vesicle coat"/>
    <property type="evidence" value="ECO:0007669"/>
    <property type="project" value="InterPro"/>
</dbReference>
<dbReference type="InterPro" id="IPR007123">
    <property type="entry name" value="Gelsolin-like_dom"/>
</dbReference>
<dbReference type="InterPro" id="IPR029006">
    <property type="entry name" value="ADF-H/Gelsolin-like_dom_sf"/>
</dbReference>
<dbReference type="InterPro" id="IPR037364">
    <property type="entry name" value="Sec23"/>
</dbReference>
<keyword evidence="7 12" id="KW-0862">Zinc</keyword>
<reference evidence="18" key="2">
    <citation type="submission" date="2025-09" db="UniProtKB">
        <authorList>
            <consortium name="Ensembl"/>
        </authorList>
    </citation>
    <scope>IDENTIFICATION</scope>
</reference>
<dbReference type="PANTHER" id="PTHR11141">
    <property type="entry name" value="PROTEIN TRANSPORT PROTEIN SEC23"/>
    <property type="match status" value="1"/>
</dbReference>
<dbReference type="InterPro" id="IPR036180">
    <property type="entry name" value="Gelsolin-like_dom_sf"/>
</dbReference>
<feature type="domain" description="Sec23/Sec24 helical" evidence="16">
    <location>
        <begin position="491"/>
        <end position="589"/>
    </location>
</feature>
<evidence type="ECO:0000259" key="13">
    <source>
        <dbReference type="Pfam" id="PF00626"/>
    </source>
</evidence>
<evidence type="ECO:0000256" key="4">
    <source>
        <dbReference type="ARBA" id="ARBA00022490"/>
    </source>
</evidence>
<dbReference type="InterPro" id="IPR006900">
    <property type="entry name" value="Sec23/24_helical_dom"/>
</dbReference>
<evidence type="ECO:0000313" key="18">
    <source>
        <dbReference type="Ensembl" id="ENSSTUP00000115882.1"/>
    </source>
</evidence>
<evidence type="ECO:0000256" key="9">
    <source>
        <dbReference type="ARBA" id="ARBA00022927"/>
    </source>
</evidence>
<dbReference type="AlphaFoldDB" id="A0A674F7M3"/>
<dbReference type="SUPFAM" id="SSF82919">
    <property type="entry name" value="Zn-finger domain of Sec23/24"/>
    <property type="match status" value="1"/>
</dbReference>
<feature type="domain" description="Sec23/Sec24 beta-sandwich" evidence="17">
    <location>
        <begin position="411"/>
        <end position="477"/>
    </location>
</feature>
<comment type="subcellular location">
    <subcellularLocation>
        <location evidence="12">Cytoplasmic vesicle</location>
        <location evidence="12">COPII-coated vesicle membrane</location>
        <topology evidence="12">Peripheral membrane protein</topology>
        <orientation evidence="12">Cytoplasmic side</orientation>
    </subcellularLocation>
    <subcellularLocation>
        <location evidence="1 12">Endoplasmic reticulum membrane</location>
        <topology evidence="1 12">Peripheral membrane protein</topology>
        <orientation evidence="1 12">Cytoplasmic side</orientation>
    </subcellularLocation>
    <subcellularLocation>
        <location evidence="12">Cytoplasm</location>
        <location evidence="12">Cytosol</location>
    </subcellularLocation>
</comment>
<keyword evidence="6 12" id="KW-0256">Endoplasmic reticulum</keyword>
<comment type="similarity">
    <text evidence="2 12">Belongs to the SEC23/SEC24 family. SEC23 subfamily.</text>
</comment>
<evidence type="ECO:0000256" key="7">
    <source>
        <dbReference type="ARBA" id="ARBA00022833"/>
    </source>
</evidence>
<keyword evidence="10 12" id="KW-0472">Membrane</keyword>
<dbReference type="CDD" id="cd11287">
    <property type="entry name" value="Sec23_C"/>
    <property type="match status" value="1"/>
</dbReference>
<dbReference type="Gene3D" id="3.40.50.410">
    <property type="entry name" value="von Willebrand factor, type A domain"/>
    <property type="match status" value="1"/>
</dbReference>
<dbReference type="FunFam" id="1.20.120.730:FF:000003">
    <property type="entry name" value="Protein transport protein SEC23"/>
    <property type="match status" value="1"/>
</dbReference>
<evidence type="ECO:0000256" key="8">
    <source>
        <dbReference type="ARBA" id="ARBA00022892"/>
    </source>
</evidence>
<dbReference type="InterPro" id="IPR012990">
    <property type="entry name" value="Beta-sandwich_Sec23_24"/>
</dbReference>
<evidence type="ECO:0000256" key="5">
    <source>
        <dbReference type="ARBA" id="ARBA00022723"/>
    </source>
</evidence>
<dbReference type="GO" id="GO:0070971">
    <property type="term" value="C:endoplasmic reticulum exit site"/>
    <property type="evidence" value="ECO:0007669"/>
    <property type="project" value="TreeGrafter"/>
</dbReference>
<dbReference type="GO" id="GO:0005789">
    <property type="term" value="C:endoplasmic reticulum membrane"/>
    <property type="evidence" value="ECO:0007669"/>
    <property type="project" value="UniProtKB-SubCell"/>
</dbReference>
<dbReference type="GO" id="GO:0090110">
    <property type="term" value="P:COPII-coated vesicle cargo loading"/>
    <property type="evidence" value="ECO:0007669"/>
    <property type="project" value="TreeGrafter"/>
</dbReference>
<organism evidence="18 19">
    <name type="scientific">Salmo trutta</name>
    <name type="common">Brown trout</name>
    <dbReference type="NCBI Taxonomy" id="8032"/>
    <lineage>
        <taxon>Eukaryota</taxon>
        <taxon>Metazoa</taxon>
        <taxon>Chordata</taxon>
        <taxon>Craniata</taxon>
        <taxon>Vertebrata</taxon>
        <taxon>Euteleostomi</taxon>
        <taxon>Actinopterygii</taxon>
        <taxon>Neopterygii</taxon>
        <taxon>Teleostei</taxon>
        <taxon>Protacanthopterygii</taxon>
        <taxon>Salmoniformes</taxon>
        <taxon>Salmonidae</taxon>
        <taxon>Salmoninae</taxon>
        <taxon>Salmo</taxon>
    </lineage>
</organism>
<keyword evidence="3 12" id="KW-0813">Transport</keyword>
<dbReference type="GeneTree" id="ENSGT00390000006916"/>
<dbReference type="SUPFAM" id="SSF82754">
    <property type="entry name" value="C-terminal, gelsolin-like domain of Sec23/24"/>
    <property type="match status" value="1"/>
</dbReference>
<dbReference type="InterPro" id="IPR006896">
    <property type="entry name" value="Sec23/24_trunk_dom"/>
</dbReference>
<keyword evidence="9 12" id="KW-0653">Protein transport</keyword>
<keyword evidence="4 12" id="KW-0963">Cytoplasm</keyword>
<evidence type="ECO:0000256" key="6">
    <source>
        <dbReference type="ARBA" id="ARBA00022824"/>
    </source>
</evidence>
<dbReference type="InterPro" id="IPR036174">
    <property type="entry name" value="Znf_Sec23_Sec24_sf"/>
</dbReference>
<dbReference type="Ensembl" id="ENSSTUT00000123967.1">
    <property type="protein sequence ID" value="ENSSTUP00000115882.1"/>
    <property type="gene ID" value="ENSSTUG00000050999.1"/>
</dbReference>
<dbReference type="SUPFAM" id="SSF53300">
    <property type="entry name" value="vWA-like"/>
    <property type="match status" value="1"/>
</dbReference>
<dbReference type="GO" id="GO:0006886">
    <property type="term" value="P:intracellular protein transport"/>
    <property type="evidence" value="ECO:0007669"/>
    <property type="project" value="InterPro"/>
</dbReference>
<evidence type="ECO:0000256" key="12">
    <source>
        <dbReference type="RuleBase" id="RU365030"/>
    </source>
</evidence>
<dbReference type="Gene3D" id="2.60.40.1670">
    <property type="entry name" value="beta-sandwich domain of Sec23/24"/>
    <property type="match status" value="1"/>
</dbReference>
<dbReference type="GO" id="GO:0008270">
    <property type="term" value="F:zinc ion binding"/>
    <property type="evidence" value="ECO:0007669"/>
    <property type="project" value="InterPro"/>
</dbReference>
<evidence type="ECO:0000256" key="10">
    <source>
        <dbReference type="ARBA" id="ARBA00023136"/>
    </source>
</evidence>
<evidence type="ECO:0000259" key="17">
    <source>
        <dbReference type="Pfam" id="PF08033"/>
    </source>
</evidence>
<evidence type="ECO:0000256" key="11">
    <source>
        <dbReference type="ARBA" id="ARBA00023329"/>
    </source>
</evidence>
<name>A0A674F7M3_SALTR</name>
<evidence type="ECO:0000256" key="3">
    <source>
        <dbReference type="ARBA" id="ARBA00022448"/>
    </source>
</evidence>
<dbReference type="Proteomes" id="UP000472277">
    <property type="component" value="Chromosome 33"/>
</dbReference>
<dbReference type="GO" id="GO:0005096">
    <property type="term" value="F:GTPase activator activity"/>
    <property type="evidence" value="ECO:0007669"/>
    <property type="project" value="TreeGrafter"/>
</dbReference>
<dbReference type="Gene3D" id="2.30.30.380">
    <property type="entry name" value="Zn-finger domain of Sec23/24"/>
    <property type="match status" value="1"/>
</dbReference>
<dbReference type="Gene3D" id="1.20.120.730">
    <property type="entry name" value="Sec23/Sec24 helical domain"/>
    <property type="match status" value="1"/>
</dbReference>
<keyword evidence="11 12" id="KW-0968">Cytoplasmic vesicle</keyword>
<evidence type="ECO:0000256" key="1">
    <source>
        <dbReference type="ARBA" id="ARBA00004397"/>
    </source>
</evidence>
<dbReference type="PANTHER" id="PTHR11141:SF7">
    <property type="entry name" value="PROTEIN TRANSPORT PROTEIN SEC23A"/>
    <property type="match status" value="1"/>
</dbReference>
<dbReference type="Gene3D" id="3.40.20.10">
    <property type="entry name" value="Severin"/>
    <property type="match status" value="1"/>
</dbReference>
<reference evidence="18" key="1">
    <citation type="submission" date="2025-08" db="UniProtKB">
        <authorList>
            <consortium name="Ensembl"/>
        </authorList>
    </citation>
    <scope>IDENTIFICATION</scope>
</reference>
<proteinExistence type="inferred from homology"/>
<keyword evidence="5 12" id="KW-0479">Metal-binding</keyword>
<evidence type="ECO:0000313" key="19">
    <source>
        <dbReference type="Proteomes" id="UP000472277"/>
    </source>
</evidence>
<dbReference type="SUPFAM" id="SSF81811">
    <property type="entry name" value="Helical domain of Sec23/24"/>
    <property type="match status" value="1"/>
</dbReference>
<dbReference type="Pfam" id="PF00626">
    <property type="entry name" value="Gelsolin"/>
    <property type="match status" value="1"/>
</dbReference>
<dbReference type="Pfam" id="PF04811">
    <property type="entry name" value="Sec23_trunk"/>
    <property type="match status" value="1"/>
</dbReference>
<dbReference type="GO" id="GO:0005829">
    <property type="term" value="C:cytosol"/>
    <property type="evidence" value="ECO:0007669"/>
    <property type="project" value="UniProtKB-SubCell"/>
</dbReference>
<dbReference type="CDD" id="cd01478">
    <property type="entry name" value="Sec23-like"/>
    <property type="match status" value="1"/>
</dbReference>
<evidence type="ECO:0000259" key="16">
    <source>
        <dbReference type="Pfam" id="PF04815"/>
    </source>
</evidence>
<dbReference type="Pfam" id="PF04810">
    <property type="entry name" value="zf-Sec23_Sec24"/>
    <property type="match status" value="1"/>
</dbReference>
<feature type="domain" description="Sec23/Sec24 trunk" evidence="15">
    <location>
        <begin position="127"/>
        <end position="390"/>
    </location>
</feature>
<evidence type="ECO:0000259" key="14">
    <source>
        <dbReference type="Pfam" id="PF04810"/>
    </source>
</evidence>
<protein>
    <recommendedName>
        <fullName evidence="12">Protein transport protein SEC23</fullName>
    </recommendedName>
</protein>
<dbReference type="Pfam" id="PF04815">
    <property type="entry name" value="Sec23_helical"/>
    <property type="match status" value="1"/>
</dbReference>
<sequence length="738" mass="83088">MATFPEFIAQNEERDGVRFSWNVWPSSRLEATRMVVPVASLFTPLKERPELPPIQYEPVLCSRVTCRAVLNPLCQVDYRAKLWACNFCYQRNQFPPTYAGISDVNQPAELLPQFSTIEYVVQRGPLMPLVFLYVVDTCMEDEDLQALKESLQMSLSLLPPTALVGLITFGRMIQVHELGCEGISKSYVFRGTKDLNAKQLQEMLGLTKPTAAQAGRGPQAPQAPLSNRFLQPIQNIDMNLTDLLGELQRDPWPVTQGKRPLRSLGSAMSIAVGLLECTFPNTGARIMTFIGGPATQGPGMVVGDELKAPIRSWHDIEKDNAKFMKKGTKHYEALASRASTNGHIIDIYACALDQTGLLEMKCCSNHTGGYMVMADSFTTSLFKQTFQRVFTKDVSGAFKMAFAGTLEIKEIGTGGTSQWKICGLDHNTTLAVYFEVVNQHNAPIPQGGRGAVQYVTQYQHSSGQKRIRVTTTARNWADAGTQIQSIAASFDQEASAILMARLAVYRAETEEGPDVLRWLDRQLIRLCQKFGDYHKDDPNSFRFSETFSLYPQFMFHLRRSPFLQVFNNSPDESSYYRHQFMRQDLTQSLIMIQPILYAYSFNGPPEPVLLDSSSILPDRILLMDTFFQILIYHGETVSQWRKAGYQELPEYENFRHLLQAPVDDAQEILHSRFPMPRYIDTEHGGSQARFLLSKVNPSQTHNNMYAWGQESGAPILTDDVSLQVFMDHLKKLAVSSAA</sequence>
<evidence type="ECO:0000259" key="15">
    <source>
        <dbReference type="Pfam" id="PF04811"/>
    </source>
</evidence>
<dbReference type="FunFam" id="3.40.20.10:FF:000003">
    <property type="entry name" value="Protein transport protein SEC23"/>
    <property type="match status" value="1"/>
</dbReference>
<dbReference type="InterPro" id="IPR037550">
    <property type="entry name" value="Sec23_C"/>
</dbReference>
<dbReference type="Pfam" id="PF08033">
    <property type="entry name" value="Sec23_BS"/>
    <property type="match status" value="1"/>
</dbReference>
<accession>A0A674F7M3</accession>
<keyword evidence="19" id="KW-1185">Reference proteome</keyword>
<dbReference type="FunFam" id="2.30.30.380:FF:000001">
    <property type="entry name" value="Protein transport protein SEC23"/>
    <property type="match status" value="1"/>
</dbReference>
<keyword evidence="8 12" id="KW-0931">ER-Golgi transport</keyword>
<gene>
    <name evidence="18" type="primary">LOC115172351</name>
</gene>
<feature type="domain" description="Zinc finger Sec23/Sec24-type" evidence="14">
    <location>
        <begin position="58"/>
        <end position="98"/>
    </location>
</feature>
<evidence type="ECO:0000256" key="2">
    <source>
        <dbReference type="ARBA" id="ARBA00009210"/>
    </source>
</evidence>
<comment type="function">
    <text evidence="12">Component of the coat protein complex II (COPII) which promotes the formation of transport vesicles from the endoplasmic reticulum (ER). The coat has two main functions, the physical deformation of the endoplasmic reticulum membrane into vesicles and the selection of cargo molecules.</text>
</comment>
<dbReference type="InterPro" id="IPR036465">
    <property type="entry name" value="vWFA_dom_sf"/>
</dbReference>
<dbReference type="FunFam" id="3.40.50.410:FF:000011">
    <property type="entry name" value="Protein transport protein SEC23"/>
    <property type="match status" value="1"/>
</dbReference>
<feature type="domain" description="Gelsolin-like" evidence="13">
    <location>
        <begin position="605"/>
        <end position="691"/>
    </location>
</feature>
<dbReference type="InterPro" id="IPR006895">
    <property type="entry name" value="Znf_Sec23_Sec24"/>
</dbReference>
<dbReference type="InterPro" id="IPR036175">
    <property type="entry name" value="Sec23/24_helical_dom_sf"/>
</dbReference>
<dbReference type="SUPFAM" id="SSF81995">
    <property type="entry name" value="beta-sandwich domain of Sec23/24"/>
    <property type="match status" value="1"/>
</dbReference>